<accession>B9TJF9</accession>
<organism evidence="1 2">
    <name type="scientific">Ricinus communis</name>
    <name type="common">Castor bean</name>
    <dbReference type="NCBI Taxonomy" id="3988"/>
    <lineage>
        <taxon>Eukaryota</taxon>
        <taxon>Viridiplantae</taxon>
        <taxon>Streptophyta</taxon>
        <taxon>Embryophyta</taxon>
        <taxon>Tracheophyta</taxon>
        <taxon>Spermatophyta</taxon>
        <taxon>Magnoliopsida</taxon>
        <taxon>eudicotyledons</taxon>
        <taxon>Gunneridae</taxon>
        <taxon>Pentapetalae</taxon>
        <taxon>rosids</taxon>
        <taxon>fabids</taxon>
        <taxon>Malpighiales</taxon>
        <taxon>Euphorbiaceae</taxon>
        <taxon>Acalyphoideae</taxon>
        <taxon>Acalypheae</taxon>
        <taxon>Ricinus</taxon>
    </lineage>
</organism>
<evidence type="ECO:0000313" key="2">
    <source>
        <dbReference type="Proteomes" id="UP000008311"/>
    </source>
</evidence>
<name>B9TJF9_RICCO</name>
<reference evidence="2" key="1">
    <citation type="journal article" date="2010" name="Nat. Biotechnol.">
        <title>Draft genome sequence of the oilseed species Ricinus communis.</title>
        <authorList>
            <person name="Chan A.P."/>
            <person name="Crabtree J."/>
            <person name="Zhao Q."/>
            <person name="Lorenzi H."/>
            <person name="Orvis J."/>
            <person name="Puiu D."/>
            <person name="Melake-Berhan A."/>
            <person name="Jones K.M."/>
            <person name="Redman J."/>
            <person name="Chen G."/>
            <person name="Cahoon E.B."/>
            <person name="Gedil M."/>
            <person name="Stanke M."/>
            <person name="Haas B.J."/>
            <person name="Wortman J.R."/>
            <person name="Fraser-Liggett C.M."/>
            <person name="Ravel J."/>
            <person name="Rabinowicz P.D."/>
        </authorList>
    </citation>
    <scope>NUCLEOTIDE SEQUENCE [LARGE SCALE GENOMIC DNA]</scope>
    <source>
        <strain evidence="2">cv. Hale</strain>
    </source>
</reference>
<dbReference type="AlphaFoldDB" id="B9TJF9"/>
<evidence type="ECO:0000313" key="1">
    <source>
        <dbReference type="EMBL" id="EEF24003.1"/>
    </source>
</evidence>
<dbReference type="InParanoid" id="B9TJF9"/>
<proteinExistence type="predicted"/>
<sequence length="98" mass="11042">MHPLERRACRPHVVAHADVLARVWRRLAQPRRGRCVDADAEAVQCRESLQRERVAAVQRPREPGYEAQGRQMAVFPAGRRAHQGRAAGRVESFLASGH</sequence>
<protein>
    <submittedName>
        <fullName evidence="1">Uncharacterized protein</fullName>
    </submittedName>
</protein>
<gene>
    <name evidence="1" type="ORF">RCOM_2092800</name>
</gene>
<feature type="non-terminal residue" evidence="1">
    <location>
        <position position="98"/>
    </location>
</feature>
<dbReference type="Proteomes" id="UP000008311">
    <property type="component" value="Unassembled WGS sequence"/>
</dbReference>
<dbReference type="EMBL" id="EQ983844">
    <property type="protein sequence ID" value="EEF24003.1"/>
    <property type="molecule type" value="Genomic_DNA"/>
</dbReference>
<keyword evidence="2" id="KW-1185">Reference proteome</keyword>